<evidence type="ECO:0000259" key="4">
    <source>
        <dbReference type="PROSITE" id="PS00745"/>
    </source>
</evidence>
<sequence length="376" mass="42587">MRVSFQIQRRFLVTYRDLLANGKAQKFLSDIPRRLNDARNSAEGASASYWQNLLTLSKEFIMRRDELLQLNALMSAESDVELETMARNERVLLESELNDLARNIVDAVMPRTELDVLSKCQLEVTAGVGGIEAMLFTSELVDMYRNFAAFKGWTWTVMQQDNIQLGGVRSALIAVSGDEAYGRLRFEAGVHRVQRMPITDKTRMHTSTASVSVLPEPEKVDAYVPSNSVKIETMRASGPGGQNVNKRSTAVRVTHKSSGISVHCMDERFQHLNIQIAFRRLAAILMQEKMDRIYEKSAAARKLQVGSKARAEKVLTYNFKDDRVTDHRLKKSWSRVTDVMRGGHELDAIINELSDDYKWGRLEEIIESDSLKPALS</sequence>
<dbReference type="Gene3D" id="3.30.160.20">
    <property type="match status" value="1"/>
</dbReference>
<dbReference type="PROSITE" id="PS00745">
    <property type="entry name" value="RF_PROK_I"/>
    <property type="match status" value="1"/>
</dbReference>
<dbReference type="WBParaSite" id="ALUE_0001021201-mRNA-1">
    <property type="protein sequence ID" value="ALUE_0001021201-mRNA-1"/>
    <property type="gene ID" value="ALUE_0001021201"/>
</dbReference>
<dbReference type="InterPro" id="IPR000352">
    <property type="entry name" value="Pep_chain_release_fac_I"/>
</dbReference>
<keyword evidence="2" id="KW-0488">Methylation</keyword>
<dbReference type="InterPro" id="IPR005139">
    <property type="entry name" value="PCRF"/>
</dbReference>
<dbReference type="Pfam" id="PF00472">
    <property type="entry name" value="RF-1"/>
    <property type="match status" value="1"/>
</dbReference>
<feature type="domain" description="Prokaryotic-type class I peptide chain release factors" evidence="4">
    <location>
        <begin position="235"/>
        <end position="251"/>
    </location>
</feature>
<evidence type="ECO:0000256" key="1">
    <source>
        <dbReference type="ARBA" id="ARBA00010835"/>
    </source>
</evidence>
<dbReference type="SUPFAM" id="SSF75620">
    <property type="entry name" value="Release factor"/>
    <property type="match status" value="1"/>
</dbReference>
<dbReference type="Proteomes" id="UP000036681">
    <property type="component" value="Unplaced"/>
</dbReference>
<keyword evidence="5" id="KW-1185">Reference proteome</keyword>
<dbReference type="InterPro" id="IPR045853">
    <property type="entry name" value="Pep_chain_release_fac_I_sf"/>
</dbReference>
<evidence type="ECO:0000313" key="6">
    <source>
        <dbReference type="WBParaSite" id="ALUE_0001021201-mRNA-1"/>
    </source>
</evidence>
<protein>
    <submittedName>
        <fullName evidence="6">RF_PROK_I domain-containing protein</fullName>
    </submittedName>
</protein>
<dbReference type="AlphaFoldDB" id="A0A0M3I1N0"/>
<name>A0A0M3I1N0_ASCLU</name>
<reference evidence="6" key="1">
    <citation type="submission" date="2017-02" db="UniProtKB">
        <authorList>
            <consortium name="WormBaseParasite"/>
        </authorList>
    </citation>
    <scope>IDENTIFICATION</scope>
</reference>
<dbReference type="InterPro" id="IPR050057">
    <property type="entry name" value="Prokaryotic/Mito_RF"/>
</dbReference>
<dbReference type="PANTHER" id="PTHR43804">
    <property type="entry name" value="LD18447P"/>
    <property type="match status" value="1"/>
</dbReference>
<organism evidence="5 6">
    <name type="scientific">Ascaris lumbricoides</name>
    <name type="common">Giant roundworm</name>
    <dbReference type="NCBI Taxonomy" id="6252"/>
    <lineage>
        <taxon>Eukaryota</taxon>
        <taxon>Metazoa</taxon>
        <taxon>Ecdysozoa</taxon>
        <taxon>Nematoda</taxon>
        <taxon>Chromadorea</taxon>
        <taxon>Rhabditida</taxon>
        <taxon>Spirurina</taxon>
        <taxon>Ascaridomorpha</taxon>
        <taxon>Ascaridoidea</taxon>
        <taxon>Ascarididae</taxon>
        <taxon>Ascaris</taxon>
    </lineage>
</organism>
<evidence type="ECO:0000256" key="3">
    <source>
        <dbReference type="ARBA" id="ARBA00022917"/>
    </source>
</evidence>
<dbReference type="GO" id="GO:0005737">
    <property type="term" value="C:cytoplasm"/>
    <property type="evidence" value="ECO:0007669"/>
    <property type="project" value="UniProtKB-ARBA"/>
</dbReference>
<keyword evidence="3" id="KW-0648">Protein biosynthesis</keyword>
<dbReference type="Gene3D" id="3.30.70.1660">
    <property type="match status" value="1"/>
</dbReference>
<evidence type="ECO:0000313" key="5">
    <source>
        <dbReference type="Proteomes" id="UP000036681"/>
    </source>
</evidence>
<comment type="similarity">
    <text evidence="1">Belongs to the prokaryotic/mitochondrial release factor family.</text>
</comment>
<dbReference type="PANTHER" id="PTHR43804:SF7">
    <property type="entry name" value="LD18447P"/>
    <property type="match status" value="1"/>
</dbReference>
<evidence type="ECO:0000256" key="2">
    <source>
        <dbReference type="ARBA" id="ARBA00022481"/>
    </source>
</evidence>
<dbReference type="Pfam" id="PF03462">
    <property type="entry name" value="PCRF"/>
    <property type="match status" value="1"/>
</dbReference>
<dbReference type="SMART" id="SM00937">
    <property type="entry name" value="PCRF"/>
    <property type="match status" value="1"/>
</dbReference>
<accession>A0A0M3I1N0</accession>
<proteinExistence type="inferred from homology"/>
<dbReference type="GO" id="GO:0003747">
    <property type="term" value="F:translation release factor activity"/>
    <property type="evidence" value="ECO:0007669"/>
    <property type="project" value="InterPro"/>
</dbReference>